<keyword evidence="1" id="KW-1133">Transmembrane helix</keyword>
<evidence type="ECO:0000313" key="2">
    <source>
        <dbReference type="EMBL" id="UYQ94586.1"/>
    </source>
</evidence>
<name>A0ABY6J8H7_9BACT</name>
<evidence type="ECO:0000313" key="3">
    <source>
        <dbReference type="Proteomes" id="UP001162741"/>
    </source>
</evidence>
<organism evidence="2 3">
    <name type="scientific">Chitinophaga horti</name>
    <dbReference type="NCBI Taxonomy" id="2920382"/>
    <lineage>
        <taxon>Bacteria</taxon>
        <taxon>Pseudomonadati</taxon>
        <taxon>Bacteroidota</taxon>
        <taxon>Chitinophagia</taxon>
        <taxon>Chitinophagales</taxon>
        <taxon>Chitinophagaceae</taxon>
        <taxon>Chitinophaga</taxon>
    </lineage>
</organism>
<feature type="transmembrane region" description="Helical" evidence="1">
    <location>
        <begin position="73"/>
        <end position="95"/>
    </location>
</feature>
<keyword evidence="1" id="KW-0472">Membrane</keyword>
<feature type="transmembrane region" description="Helical" evidence="1">
    <location>
        <begin position="155"/>
        <end position="173"/>
    </location>
</feature>
<feature type="transmembrane region" description="Helical" evidence="1">
    <location>
        <begin position="124"/>
        <end position="143"/>
    </location>
</feature>
<reference evidence="2" key="1">
    <citation type="submission" date="2022-10" db="EMBL/GenBank/DDBJ databases">
        <title>Chitinophaga sp. nov., isolated from soil.</title>
        <authorList>
            <person name="Jeon C.O."/>
        </authorList>
    </citation>
    <scope>NUCLEOTIDE SEQUENCE</scope>
    <source>
        <strain evidence="2">R8</strain>
    </source>
</reference>
<sequence length="214" mass="24975">MEEELKNIWAAYDRKLERNLALNMRIVKEIQLQKVDAVMRPLYNIKLVGVVFGLIWLAFIAFLIRYSLTFDKIFFVISAGIHWIVSAIAVGVYIYHMSLIRSMSNSGNVMDTQRKLARLESSSLQVARVSFVQLPVFVTFQVKPAMFSEQPPVTAIIYLVITVIFTWAGLWLYRHLSYKSMDKKWFQRLVMNGQEMTPIRKASQLLRELDEFEK</sequence>
<proteinExistence type="predicted"/>
<dbReference type="Proteomes" id="UP001162741">
    <property type="component" value="Chromosome"/>
</dbReference>
<keyword evidence="3" id="KW-1185">Reference proteome</keyword>
<keyword evidence="1" id="KW-0812">Transmembrane</keyword>
<protein>
    <submittedName>
        <fullName evidence="2">Uncharacterized protein</fullName>
    </submittedName>
</protein>
<accession>A0ABY6J8H7</accession>
<evidence type="ECO:0000256" key="1">
    <source>
        <dbReference type="SAM" id="Phobius"/>
    </source>
</evidence>
<gene>
    <name evidence="2" type="ORF">MKQ68_05710</name>
</gene>
<dbReference type="EMBL" id="CP107006">
    <property type="protein sequence ID" value="UYQ94586.1"/>
    <property type="molecule type" value="Genomic_DNA"/>
</dbReference>
<feature type="transmembrane region" description="Helical" evidence="1">
    <location>
        <begin position="47"/>
        <end position="67"/>
    </location>
</feature>
<dbReference type="RefSeq" id="WP_264282458.1">
    <property type="nucleotide sequence ID" value="NZ_CP107006.1"/>
</dbReference>